<evidence type="ECO:0000313" key="16">
    <source>
        <dbReference type="RefSeq" id="XP_032801089.1"/>
    </source>
</evidence>
<feature type="region of interest" description="Disordered" evidence="11">
    <location>
        <begin position="25"/>
        <end position="48"/>
    </location>
</feature>
<feature type="transmembrane region" description="Helical" evidence="12">
    <location>
        <begin position="238"/>
        <end position="258"/>
    </location>
</feature>
<dbReference type="PANTHER" id="PTHR35670:SF1">
    <property type="entry name" value="TRANSMEMBRANE PROTEIN 81"/>
    <property type="match status" value="1"/>
</dbReference>
<dbReference type="PROSITE" id="PS50835">
    <property type="entry name" value="IG_LIKE"/>
    <property type="match status" value="1"/>
</dbReference>
<evidence type="ECO:0000313" key="15">
    <source>
        <dbReference type="Proteomes" id="UP001318040"/>
    </source>
</evidence>
<accession>A0AAJ7SL38</accession>
<keyword evidence="8" id="KW-0393">Immunoglobulin domain</keyword>
<evidence type="ECO:0000256" key="3">
    <source>
        <dbReference type="ARBA" id="ARBA00022692"/>
    </source>
</evidence>
<feature type="chain" id="PRO_5042620503" description="Transmembrane protein 81" evidence="13">
    <location>
        <begin position="22"/>
        <end position="275"/>
    </location>
</feature>
<organism evidence="15 16">
    <name type="scientific">Petromyzon marinus</name>
    <name type="common">Sea lamprey</name>
    <dbReference type="NCBI Taxonomy" id="7757"/>
    <lineage>
        <taxon>Eukaryota</taxon>
        <taxon>Metazoa</taxon>
        <taxon>Chordata</taxon>
        <taxon>Craniata</taxon>
        <taxon>Vertebrata</taxon>
        <taxon>Cyclostomata</taxon>
        <taxon>Hyperoartia</taxon>
        <taxon>Petromyzontiformes</taxon>
        <taxon>Petromyzontidae</taxon>
        <taxon>Petromyzon</taxon>
    </lineage>
</organism>
<gene>
    <name evidence="16" type="primary">LOC116938033</name>
</gene>
<feature type="compositionally biased region" description="Pro residues" evidence="11">
    <location>
        <begin position="32"/>
        <end position="42"/>
    </location>
</feature>
<evidence type="ECO:0000256" key="10">
    <source>
        <dbReference type="ARBA" id="ARBA00050022"/>
    </source>
</evidence>
<dbReference type="KEGG" id="pmrn:116938033"/>
<proteinExistence type="predicted"/>
<keyword evidence="5 12" id="KW-1133">Transmembrane helix</keyword>
<comment type="subcellular location">
    <subcellularLocation>
        <location evidence="1">Cell membrane</location>
        <topology evidence="1">Single-pass type I membrane protein</topology>
    </subcellularLocation>
</comment>
<reference evidence="16" key="1">
    <citation type="submission" date="2025-08" db="UniProtKB">
        <authorList>
            <consortium name="RefSeq"/>
        </authorList>
    </citation>
    <scope>IDENTIFICATION</scope>
    <source>
        <tissue evidence="16">Sperm</tissue>
    </source>
</reference>
<evidence type="ECO:0000256" key="1">
    <source>
        <dbReference type="ARBA" id="ARBA00004251"/>
    </source>
</evidence>
<name>A0AAJ7SL38_PETMA</name>
<protein>
    <recommendedName>
        <fullName evidence="10">Transmembrane protein 81</fullName>
    </recommendedName>
</protein>
<evidence type="ECO:0000256" key="4">
    <source>
        <dbReference type="ARBA" id="ARBA00022729"/>
    </source>
</evidence>
<comment type="function">
    <text evidence="9">Essential fertilization factor required for male fertility. Part of a conserved trimeric sperm complex with the essential fertilization factors IZUMO1 and SPACA6 which bridges sperm and oocyte membranes during fertilization by binding to IZUMO1R/JUNO on the oocyte.</text>
</comment>
<dbReference type="Proteomes" id="UP001318040">
    <property type="component" value="Unplaced"/>
</dbReference>
<evidence type="ECO:0000256" key="2">
    <source>
        <dbReference type="ARBA" id="ARBA00022475"/>
    </source>
</evidence>
<dbReference type="RefSeq" id="XP_032801089.1">
    <property type="nucleotide sequence ID" value="XM_032945198.1"/>
</dbReference>
<keyword evidence="15" id="KW-1185">Reference proteome</keyword>
<sequence>MSVTQQLLLMLLLLLVMLASGAQPQETTTTATPPPPSPPPAGPVDVSKLTTSEPLSARVERPLGSCSVACGVGALEVASCLETQGTEPTQCRKVTRPCLRRADCGVRAVSVVSGHGAALDCLGPEMARVDLAGFSFAWRWAPGAVTEDPSEIRVPLAPAPPSSSLSWRSATERAAGSYRCVVTARGVPEPVKIVLFVLKVKTLQLPFADTSPDERAGMLQQLAQALAAFYRDRLRGHAWAAALLVLAGFGLPVAWLCLAARCGRRGQDDGTPVLP</sequence>
<evidence type="ECO:0000256" key="5">
    <source>
        <dbReference type="ARBA" id="ARBA00022989"/>
    </source>
</evidence>
<feature type="domain" description="Ig-like" evidence="14">
    <location>
        <begin position="97"/>
        <end position="194"/>
    </location>
</feature>
<dbReference type="PANTHER" id="PTHR35670">
    <property type="entry name" value="TRANSMEMBRANE PROTEIN 81"/>
    <property type="match status" value="1"/>
</dbReference>
<keyword evidence="3 12" id="KW-0812">Transmembrane</keyword>
<dbReference type="GO" id="GO:0005886">
    <property type="term" value="C:plasma membrane"/>
    <property type="evidence" value="ECO:0007669"/>
    <property type="project" value="UniProtKB-SubCell"/>
</dbReference>
<evidence type="ECO:0000256" key="6">
    <source>
        <dbReference type="ARBA" id="ARBA00023136"/>
    </source>
</evidence>
<evidence type="ECO:0000259" key="14">
    <source>
        <dbReference type="PROSITE" id="PS50835"/>
    </source>
</evidence>
<evidence type="ECO:0000256" key="7">
    <source>
        <dbReference type="ARBA" id="ARBA00023157"/>
    </source>
</evidence>
<keyword evidence="4 13" id="KW-0732">Signal</keyword>
<dbReference type="AlphaFoldDB" id="A0AAJ7SL38"/>
<dbReference type="InterPro" id="IPR039293">
    <property type="entry name" value="TMEM81"/>
</dbReference>
<evidence type="ECO:0000256" key="11">
    <source>
        <dbReference type="SAM" id="MobiDB-lite"/>
    </source>
</evidence>
<evidence type="ECO:0000256" key="8">
    <source>
        <dbReference type="ARBA" id="ARBA00023319"/>
    </source>
</evidence>
<dbReference type="InterPro" id="IPR007110">
    <property type="entry name" value="Ig-like_dom"/>
</dbReference>
<evidence type="ECO:0000256" key="13">
    <source>
        <dbReference type="SAM" id="SignalP"/>
    </source>
</evidence>
<keyword evidence="7" id="KW-1015">Disulfide bond</keyword>
<keyword evidence="2" id="KW-1003">Cell membrane</keyword>
<evidence type="ECO:0000256" key="9">
    <source>
        <dbReference type="ARBA" id="ARBA00049937"/>
    </source>
</evidence>
<evidence type="ECO:0000256" key="12">
    <source>
        <dbReference type="SAM" id="Phobius"/>
    </source>
</evidence>
<feature type="signal peptide" evidence="13">
    <location>
        <begin position="1"/>
        <end position="21"/>
    </location>
</feature>
<keyword evidence="6 12" id="KW-0472">Membrane</keyword>